<accession>W9E0I9</accession>
<protein>
    <submittedName>
        <fullName evidence="1">Uncharacterized protein</fullName>
    </submittedName>
</protein>
<reference evidence="1 2" key="1">
    <citation type="submission" date="2013-08" db="EMBL/GenBank/DDBJ databases">
        <authorList>
            <consortium name="DOE Joint Genome Institute"/>
            <person name="Eisen J."/>
            <person name="Huntemann M."/>
            <person name="Han J."/>
            <person name="Chen A."/>
            <person name="Kyrpides N."/>
            <person name="Mavromatis K."/>
            <person name="Markowitz V."/>
            <person name="Palaniappan K."/>
            <person name="Ivanova N."/>
            <person name="Schaumberg A."/>
            <person name="Pati A."/>
            <person name="Liolios K."/>
            <person name="Nordberg H.P."/>
            <person name="Cantor M.N."/>
            <person name="Hua S.X."/>
            <person name="Woyke T."/>
        </authorList>
    </citation>
    <scope>NUCLEOTIDE SEQUENCE [LARGE SCALE GENOMIC DNA]</scope>
    <source>
        <strain evidence="1 2">DSM 2278</strain>
    </source>
</reference>
<sequence length="54" mass="6123">MGSLKKCPECHGDFHRLPNGIQVCKTCGYWTRENTARMESLMLYEEAMLSEGGL</sequence>
<dbReference type="AlphaFoldDB" id="W9E0I9"/>
<dbReference type="RefSeq" id="WP_023846259.1">
    <property type="nucleotide sequence ID" value="NZ_AZAJ01000001.1"/>
</dbReference>
<name>W9E0I9_METTI</name>
<keyword evidence="2" id="KW-1185">Reference proteome</keyword>
<comment type="caution">
    <text evidence="1">The sequence shown here is derived from an EMBL/GenBank/DDBJ whole genome shotgun (WGS) entry which is preliminary data.</text>
</comment>
<dbReference type="EMBL" id="AZAJ01000001">
    <property type="protein sequence ID" value="ETA69126.1"/>
    <property type="molecule type" value="Genomic_DNA"/>
</dbReference>
<organism evidence="1 2">
    <name type="scientific">Methanolobus tindarius DSM 2278</name>
    <dbReference type="NCBI Taxonomy" id="1090322"/>
    <lineage>
        <taxon>Archaea</taxon>
        <taxon>Methanobacteriati</taxon>
        <taxon>Methanobacteriota</taxon>
        <taxon>Stenosarchaea group</taxon>
        <taxon>Methanomicrobia</taxon>
        <taxon>Methanosarcinales</taxon>
        <taxon>Methanosarcinaceae</taxon>
        <taxon>Methanolobus</taxon>
    </lineage>
</organism>
<proteinExistence type="predicted"/>
<dbReference type="STRING" id="1090322.MettiDRAFT_2620"/>
<evidence type="ECO:0000313" key="2">
    <source>
        <dbReference type="Proteomes" id="UP000019483"/>
    </source>
</evidence>
<dbReference type="OrthoDB" id="129392at2157"/>
<gene>
    <name evidence="1" type="ORF">MettiDRAFT_2620</name>
</gene>
<dbReference type="Proteomes" id="UP000019483">
    <property type="component" value="Unassembled WGS sequence"/>
</dbReference>
<evidence type="ECO:0000313" key="1">
    <source>
        <dbReference type="EMBL" id="ETA69126.1"/>
    </source>
</evidence>